<dbReference type="CDD" id="cd00408">
    <property type="entry name" value="DHDPS-like"/>
    <property type="match status" value="1"/>
</dbReference>
<evidence type="ECO:0000256" key="4">
    <source>
        <dbReference type="PIRSR" id="PIRSR001365-1"/>
    </source>
</evidence>
<evidence type="ECO:0000256" key="3">
    <source>
        <dbReference type="PIRNR" id="PIRNR001365"/>
    </source>
</evidence>
<feature type="binding site" evidence="5">
    <location>
        <position position="220"/>
    </location>
    <ligand>
        <name>pyruvate</name>
        <dbReference type="ChEBI" id="CHEBI:15361"/>
    </ligand>
</feature>
<reference evidence="6" key="1">
    <citation type="journal article" date="2020" name="Nat. Commun.">
        <title>Large-scale genome sequencing of mycorrhizal fungi provides insights into the early evolution of symbiotic traits.</title>
        <authorList>
            <person name="Miyauchi S."/>
            <person name="Kiss E."/>
            <person name="Kuo A."/>
            <person name="Drula E."/>
            <person name="Kohler A."/>
            <person name="Sanchez-Garcia M."/>
            <person name="Morin E."/>
            <person name="Andreopoulos B."/>
            <person name="Barry K.W."/>
            <person name="Bonito G."/>
            <person name="Buee M."/>
            <person name="Carver A."/>
            <person name="Chen C."/>
            <person name="Cichocki N."/>
            <person name="Clum A."/>
            <person name="Culley D."/>
            <person name="Crous P.W."/>
            <person name="Fauchery L."/>
            <person name="Girlanda M."/>
            <person name="Hayes R.D."/>
            <person name="Keri Z."/>
            <person name="LaButti K."/>
            <person name="Lipzen A."/>
            <person name="Lombard V."/>
            <person name="Magnuson J."/>
            <person name="Maillard F."/>
            <person name="Murat C."/>
            <person name="Nolan M."/>
            <person name="Ohm R.A."/>
            <person name="Pangilinan J."/>
            <person name="Pereira M.F."/>
            <person name="Perotto S."/>
            <person name="Peter M."/>
            <person name="Pfister S."/>
            <person name="Riley R."/>
            <person name="Sitrit Y."/>
            <person name="Stielow J.B."/>
            <person name="Szollosi G."/>
            <person name="Zifcakova L."/>
            <person name="Stursova M."/>
            <person name="Spatafora J.W."/>
            <person name="Tedersoo L."/>
            <person name="Vaario L.M."/>
            <person name="Yamada A."/>
            <person name="Yan M."/>
            <person name="Wang P."/>
            <person name="Xu J."/>
            <person name="Bruns T."/>
            <person name="Baldrian P."/>
            <person name="Vilgalys R."/>
            <person name="Dunand C."/>
            <person name="Henrissat B."/>
            <person name="Grigoriev I.V."/>
            <person name="Hibbett D."/>
            <person name="Nagy L.G."/>
            <person name="Martin F.M."/>
        </authorList>
    </citation>
    <scope>NUCLEOTIDE SEQUENCE</scope>
    <source>
        <strain evidence="6">UP504</strain>
    </source>
</reference>
<keyword evidence="2" id="KW-0704">Schiff base</keyword>
<accession>A0A9P6ASE9</accession>
<dbReference type="InterPro" id="IPR020624">
    <property type="entry name" value="Schiff_base-form_aldolases_CS"/>
</dbReference>
<comment type="caution">
    <text evidence="6">The sequence shown here is derived from an EMBL/GenBank/DDBJ whole genome shotgun (WGS) entry which is preliminary data.</text>
</comment>
<dbReference type="PIRSF" id="PIRSF001365">
    <property type="entry name" value="DHDPS"/>
    <property type="match status" value="1"/>
</dbReference>
<dbReference type="Gene3D" id="3.20.20.70">
    <property type="entry name" value="Aldolase class I"/>
    <property type="match status" value="1"/>
</dbReference>
<dbReference type="PANTHER" id="PTHR12128">
    <property type="entry name" value="DIHYDRODIPICOLINATE SYNTHASE"/>
    <property type="match status" value="1"/>
</dbReference>
<dbReference type="PRINTS" id="PR00146">
    <property type="entry name" value="DHPICSNTHASE"/>
</dbReference>
<dbReference type="Proteomes" id="UP000886523">
    <property type="component" value="Unassembled WGS sequence"/>
</dbReference>
<sequence>MASHPRKLVRGIYVPVATFFLPDEDQSLDLETHKEHILWIARAGVHGILVQGSTGEAVALTPEEKIQLTSTTRKVLDENGYHDVILIVGAGAQSTGEAISLARDAAKAGGDYIMVLPPAYFASSITAEAVEGYYTEIADKSPLPVLIYSYPTASGGLEVTADSIQRLAKHPNIVGVKQTDHNVAKMARNAYKTDPATFSVLAGATDYLIGALAVGAKGAITGLGNIAPRLSLRLFDLWESGQLSEARELQGLVASGEWALLQAGIPGIKAGVHLFFCHPMREYNLM</sequence>
<dbReference type="InterPro" id="IPR002220">
    <property type="entry name" value="DapA-like"/>
</dbReference>
<proteinExistence type="inferred from homology"/>
<feature type="active site" description="Schiff-base intermediate with substrate" evidence="4">
    <location>
        <position position="177"/>
    </location>
</feature>
<name>A0A9P6ASE9_9AGAM</name>
<organism evidence="6 7">
    <name type="scientific">Hydnum rufescens UP504</name>
    <dbReference type="NCBI Taxonomy" id="1448309"/>
    <lineage>
        <taxon>Eukaryota</taxon>
        <taxon>Fungi</taxon>
        <taxon>Dikarya</taxon>
        <taxon>Basidiomycota</taxon>
        <taxon>Agaricomycotina</taxon>
        <taxon>Agaricomycetes</taxon>
        <taxon>Cantharellales</taxon>
        <taxon>Hydnaceae</taxon>
        <taxon>Hydnum</taxon>
    </lineage>
</organism>
<dbReference type="SUPFAM" id="SSF51569">
    <property type="entry name" value="Aldolase"/>
    <property type="match status" value="1"/>
</dbReference>
<feature type="active site" description="Proton donor/acceptor" evidence="4">
    <location>
        <position position="148"/>
    </location>
</feature>
<evidence type="ECO:0008006" key="8">
    <source>
        <dbReference type="Google" id="ProtNLM"/>
    </source>
</evidence>
<evidence type="ECO:0000256" key="2">
    <source>
        <dbReference type="ARBA" id="ARBA00023270"/>
    </source>
</evidence>
<dbReference type="SMART" id="SM01130">
    <property type="entry name" value="DHDPS"/>
    <property type="match status" value="1"/>
</dbReference>
<evidence type="ECO:0000256" key="1">
    <source>
        <dbReference type="ARBA" id="ARBA00023239"/>
    </source>
</evidence>
<dbReference type="GO" id="GO:0008840">
    <property type="term" value="F:4-hydroxy-tetrahydrodipicolinate synthase activity"/>
    <property type="evidence" value="ECO:0007669"/>
    <property type="project" value="TreeGrafter"/>
</dbReference>
<dbReference type="InterPro" id="IPR013785">
    <property type="entry name" value="Aldolase_TIM"/>
</dbReference>
<keyword evidence="1 3" id="KW-0456">Lyase</keyword>
<dbReference type="AlphaFoldDB" id="A0A9P6ASE9"/>
<gene>
    <name evidence="6" type="ORF">BS47DRAFT_1299428</name>
</gene>
<protein>
    <recommendedName>
        <fullName evidence="8">Dihydrodipicolinate synthase</fullName>
    </recommendedName>
</protein>
<evidence type="ECO:0000256" key="5">
    <source>
        <dbReference type="PIRSR" id="PIRSR001365-2"/>
    </source>
</evidence>
<comment type="similarity">
    <text evidence="3">Belongs to the DapA family.</text>
</comment>
<dbReference type="EMBL" id="MU129006">
    <property type="protein sequence ID" value="KAF9511031.1"/>
    <property type="molecule type" value="Genomic_DNA"/>
</dbReference>
<dbReference type="Pfam" id="PF00701">
    <property type="entry name" value="DHDPS"/>
    <property type="match status" value="1"/>
</dbReference>
<dbReference type="OrthoDB" id="191315at2759"/>
<feature type="binding site" evidence="5">
    <location>
        <position position="54"/>
    </location>
    <ligand>
        <name>pyruvate</name>
        <dbReference type="ChEBI" id="CHEBI:15361"/>
    </ligand>
</feature>
<evidence type="ECO:0000313" key="6">
    <source>
        <dbReference type="EMBL" id="KAF9511031.1"/>
    </source>
</evidence>
<dbReference type="PROSITE" id="PS00665">
    <property type="entry name" value="DHDPS_1"/>
    <property type="match status" value="1"/>
</dbReference>
<keyword evidence="7" id="KW-1185">Reference proteome</keyword>
<evidence type="ECO:0000313" key="7">
    <source>
        <dbReference type="Proteomes" id="UP000886523"/>
    </source>
</evidence>
<dbReference type="PANTHER" id="PTHR12128:SF66">
    <property type="entry name" value="4-HYDROXY-2-OXOGLUTARATE ALDOLASE, MITOCHONDRIAL"/>
    <property type="match status" value="1"/>
</dbReference>